<protein>
    <recommendedName>
        <fullName evidence="4">NADP-dependent oxidoreductase domain-containing protein</fullName>
    </recommendedName>
</protein>
<gene>
    <name evidence="5" type="ORF">NLJ89_g1082</name>
</gene>
<dbReference type="GO" id="GO:0016491">
    <property type="term" value="F:oxidoreductase activity"/>
    <property type="evidence" value="ECO:0007669"/>
    <property type="project" value="InterPro"/>
</dbReference>
<evidence type="ECO:0000313" key="6">
    <source>
        <dbReference type="Proteomes" id="UP001148786"/>
    </source>
</evidence>
<accession>A0A9W8N0R1</accession>
<feature type="domain" description="NADP-dependent oxidoreductase" evidence="4">
    <location>
        <begin position="10"/>
        <end position="169"/>
    </location>
</feature>
<sequence length="238" mass="26941">MDIKCLCWATDSAAWYENEREVGQAILDFCRTSATPRGDVFYTTKLKLNNGYENVKKAIQRSLDACALGYIDLYLVHGPIGGPEARRESWRAICDFQKEHPGLLRSIGISNFGIRHMKDIIESDRPLPAVHQIDLHPFMARTDIVAFSKQYGMILQAWGPLVRGYRFDHPTLTRLSGKHKKDVAQTLLRYSLEKKHTVNVPISARLKGYVPLPKSASKQRIVSNNEGLVTDWDPTDCA</sequence>
<proteinExistence type="predicted"/>
<dbReference type="PIRSF" id="PIRSF000097">
    <property type="entry name" value="AKR"/>
    <property type="match status" value="1"/>
</dbReference>
<dbReference type="AlphaFoldDB" id="A0A9W8N0R1"/>
<dbReference type="Gene3D" id="3.20.20.100">
    <property type="entry name" value="NADP-dependent oxidoreductase domain"/>
    <property type="match status" value="1"/>
</dbReference>
<dbReference type="CDD" id="cd19071">
    <property type="entry name" value="AKR_AKR1-5-like"/>
    <property type="match status" value="1"/>
</dbReference>
<reference evidence="5" key="1">
    <citation type="submission" date="2022-07" db="EMBL/GenBank/DDBJ databases">
        <title>Genome Sequence of Agrocybe chaxingu.</title>
        <authorList>
            <person name="Buettner E."/>
        </authorList>
    </citation>
    <scope>NUCLEOTIDE SEQUENCE</scope>
    <source>
        <strain evidence="5">MP-N11</strain>
    </source>
</reference>
<dbReference type="SUPFAM" id="SSF51430">
    <property type="entry name" value="NAD(P)-linked oxidoreductase"/>
    <property type="match status" value="1"/>
</dbReference>
<evidence type="ECO:0000256" key="3">
    <source>
        <dbReference type="PIRSR" id="PIRSR000097-3"/>
    </source>
</evidence>
<evidence type="ECO:0000313" key="5">
    <source>
        <dbReference type="EMBL" id="KAJ3516510.1"/>
    </source>
</evidence>
<comment type="caution">
    <text evidence="5">The sequence shown here is derived from an EMBL/GenBank/DDBJ whole genome shotgun (WGS) entry which is preliminary data.</text>
</comment>
<dbReference type="InterPro" id="IPR023210">
    <property type="entry name" value="NADP_OxRdtase_dom"/>
</dbReference>
<dbReference type="InterPro" id="IPR036812">
    <property type="entry name" value="NAD(P)_OxRdtase_dom_sf"/>
</dbReference>
<evidence type="ECO:0000256" key="1">
    <source>
        <dbReference type="PIRSR" id="PIRSR000097-1"/>
    </source>
</evidence>
<dbReference type="PANTHER" id="PTHR43827:SF13">
    <property type="entry name" value="ALDO_KETO REDUCTASE FAMILY PROTEIN"/>
    <property type="match status" value="1"/>
</dbReference>
<dbReference type="PANTHER" id="PTHR43827">
    <property type="entry name" value="2,5-DIKETO-D-GLUCONIC ACID REDUCTASE"/>
    <property type="match status" value="1"/>
</dbReference>
<keyword evidence="6" id="KW-1185">Reference proteome</keyword>
<dbReference type="Proteomes" id="UP001148786">
    <property type="component" value="Unassembled WGS sequence"/>
</dbReference>
<dbReference type="Pfam" id="PF00248">
    <property type="entry name" value="Aldo_ket_red"/>
    <property type="match status" value="1"/>
</dbReference>
<feature type="site" description="Lowers pKa of active site Tyr" evidence="3">
    <location>
        <position position="45"/>
    </location>
</feature>
<dbReference type="InterPro" id="IPR020471">
    <property type="entry name" value="AKR"/>
</dbReference>
<feature type="active site" description="Proton donor" evidence="1">
    <location>
        <position position="16"/>
    </location>
</feature>
<feature type="binding site" evidence="2">
    <location>
        <position position="77"/>
    </location>
    <ligand>
        <name>substrate</name>
    </ligand>
</feature>
<dbReference type="EMBL" id="JANKHO010000052">
    <property type="protein sequence ID" value="KAJ3516510.1"/>
    <property type="molecule type" value="Genomic_DNA"/>
</dbReference>
<evidence type="ECO:0000256" key="2">
    <source>
        <dbReference type="PIRSR" id="PIRSR000097-2"/>
    </source>
</evidence>
<dbReference type="OrthoDB" id="416253at2759"/>
<dbReference type="PRINTS" id="PR00069">
    <property type="entry name" value="ALDKETRDTASE"/>
</dbReference>
<name>A0A9W8N0R1_9AGAR</name>
<evidence type="ECO:0000259" key="4">
    <source>
        <dbReference type="Pfam" id="PF00248"/>
    </source>
</evidence>
<organism evidence="5 6">
    <name type="scientific">Agrocybe chaxingu</name>
    <dbReference type="NCBI Taxonomy" id="84603"/>
    <lineage>
        <taxon>Eukaryota</taxon>
        <taxon>Fungi</taxon>
        <taxon>Dikarya</taxon>
        <taxon>Basidiomycota</taxon>
        <taxon>Agaricomycotina</taxon>
        <taxon>Agaricomycetes</taxon>
        <taxon>Agaricomycetidae</taxon>
        <taxon>Agaricales</taxon>
        <taxon>Agaricineae</taxon>
        <taxon>Strophariaceae</taxon>
        <taxon>Agrocybe</taxon>
    </lineage>
</organism>